<keyword evidence="5" id="KW-1185">Reference proteome</keyword>
<evidence type="ECO:0000256" key="2">
    <source>
        <dbReference type="ARBA" id="ARBA00023002"/>
    </source>
</evidence>
<dbReference type="GeneID" id="301845466"/>
<dbReference type="Gene3D" id="3.40.109.10">
    <property type="entry name" value="NADH Oxidase"/>
    <property type="match status" value="1"/>
</dbReference>
<dbReference type="RefSeq" id="WP_027933794.1">
    <property type="nucleotide sequence ID" value="NZ_CBDRBK010000017.1"/>
</dbReference>
<dbReference type="Pfam" id="PF00881">
    <property type="entry name" value="Nitroreductase"/>
    <property type="match status" value="1"/>
</dbReference>
<accession>A0A3N2GYJ2</accession>
<protein>
    <submittedName>
        <fullName evidence="4">Nitroreductase</fullName>
    </submittedName>
</protein>
<evidence type="ECO:0000256" key="1">
    <source>
        <dbReference type="ARBA" id="ARBA00007118"/>
    </source>
</evidence>
<name>A0A3N2GYJ2_9PSEU</name>
<dbReference type="InterPro" id="IPR029479">
    <property type="entry name" value="Nitroreductase"/>
</dbReference>
<evidence type="ECO:0000259" key="3">
    <source>
        <dbReference type="Pfam" id="PF00881"/>
    </source>
</evidence>
<reference evidence="4 5" key="1">
    <citation type="submission" date="2018-11" db="EMBL/GenBank/DDBJ databases">
        <title>Sequencing the genomes of 1000 actinobacteria strains.</title>
        <authorList>
            <person name="Klenk H.-P."/>
        </authorList>
    </citation>
    <scope>NUCLEOTIDE SEQUENCE [LARGE SCALE GENOMIC DNA]</scope>
    <source>
        <strain evidence="4 5">DSM 44348</strain>
    </source>
</reference>
<comment type="similarity">
    <text evidence="1">Belongs to the nitroreductase family.</text>
</comment>
<evidence type="ECO:0000313" key="4">
    <source>
        <dbReference type="EMBL" id="ROS41756.1"/>
    </source>
</evidence>
<proteinExistence type="inferred from homology"/>
<dbReference type="PANTHER" id="PTHR43673:SF10">
    <property type="entry name" value="NADH DEHYDROGENASE_NAD(P)H NITROREDUCTASE XCC3605-RELATED"/>
    <property type="match status" value="1"/>
</dbReference>
<dbReference type="InterPro" id="IPR000415">
    <property type="entry name" value="Nitroreductase-like"/>
</dbReference>
<dbReference type="AlphaFoldDB" id="A0A3N2GYJ2"/>
<dbReference type="Proteomes" id="UP000274843">
    <property type="component" value="Unassembled WGS sequence"/>
</dbReference>
<organism evidence="4 5">
    <name type="scientific">Amycolatopsis thermoflava</name>
    <dbReference type="NCBI Taxonomy" id="84480"/>
    <lineage>
        <taxon>Bacteria</taxon>
        <taxon>Bacillati</taxon>
        <taxon>Actinomycetota</taxon>
        <taxon>Actinomycetes</taxon>
        <taxon>Pseudonocardiales</taxon>
        <taxon>Pseudonocardiaceae</taxon>
        <taxon>Amycolatopsis</taxon>
        <taxon>Amycolatopsis methanolica group</taxon>
    </lineage>
</organism>
<evidence type="ECO:0000313" key="5">
    <source>
        <dbReference type="Proteomes" id="UP000274843"/>
    </source>
</evidence>
<dbReference type="SUPFAM" id="SSF55469">
    <property type="entry name" value="FMN-dependent nitroreductase-like"/>
    <property type="match status" value="1"/>
</dbReference>
<gene>
    <name evidence="4" type="ORF">EDD35_4126</name>
</gene>
<dbReference type="CDD" id="cd02062">
    <property type="entry name" value="Nitro_FMN_reductase"/>
    <property type="match status" value="1"/>
</dbReference>
<comment type="caution">
    <text evidence="4">The sequence shown here is derived from an EMBL/GenBank/DDBJ whole genome shotgun (WGS) entry which is preliminary data.</text>
</comment>
<sequence length="205" mass="22607">MDADELLTTTRSVRRKLDLDRPVEQEVITECLRIAMQAPIAGNQLDAIRWLVVRDPELKARVAGPVREVGEAAQRQYGHLVPPRSLASAKFLLDNIHRVPALVLACLAGRPDGGNAELTGFYGSIYPAIWSFQLALRARGLGSTITGYHLFGHEAEVARLLGIPEGFTQVALLPVAYTTQKDFRPAARPPVEEITYLDRWGARVS</sequence>
<keyword evidence="2" id="KW-0560">Oxidoreductase</keyword>
<dbReference type="GO" id="GO:0016491">
    <property type="term" value="F:oxidoreductase activity"/>
    <property type="evidence" value="ECO:0007669"/>
    <property type="project" value="UniProtKB-KW"/>
</dbReference>
<dbReference type="EMBL" id="RKHY01000001">
    <property type="protein sequence ID" value="ROS41756.1"/>
    <property type="molecule type" value="Genomic_DNA"/>
</dbReference>
<feature type="domain" description="Nitroreductase" evidence="3">
    <location>
        <begin position="9"/>
        <end position="177"/>
    </location>
</feature>
<dbReference type="PANTHER" id="PTHR43673">
    <property type="entry name" value="NAD(P)H NITROREDUCTASE YDGI-RELATED"/>
    <property type="match status" value="1"/>
</dbReference>